<proteinExistence type="predicted"/>
<reference evidence="1" key="1">
    <citation type="submission" date="2015-04" db="EMBL/GenBank/DDBJ databases">
        <title>The genome sequence of the plant pathogenic Rhizarian Plasmodiophora brassicae reveals insights in its biotrophic life cycle and the origin of chitin synthesis.</title>
        <authorList>
            <person name="Schwelm A."/>
            <person name="Fogelqvist J."/>
            <person name="Knaust A."/>
            <person name="Julke S."/>
            <person name="Lilja T."/>
            <person name="Dhandapani V."/>
            <person name="Bonilla-Rosso G."/>
            <person name="Karlsson M."/>
            <person name="Shevchenko A."/>
            <person name="Choi S.R."/>
            <person name="Kim H.G."/>
            <person name="Park J.Y."/>
            <person name="Lim Y.P."/>
            <person name="Ludwig-Muller J."/>
            <person name="Dixelius C."/>
        </authorList>
    </citation>
    <scope>NUCLEOTIDE SEQUENCE</scope>
    <source>
        <tissue evidence="1">Potato root galls</tissue>
    </source>
</reference>
<evidence type="ECO:0000313" key="1">
    <source>
        <dbReference type="EMBL" id="CRZ02583.1"/>
    </source>
</evidence>
<evidence type="ECO:0008006" key="2">
    <source>
        <dbReference type="Google" id="ProtNLM"/>
    </source>
</evidence>
<name>A0A0H5QKP6_9EUKA</name>
<protein>
    <recommendedName>
        <fullName evidence="2">F-box domain-containing protein</fullName>
    </recommendedName>
</protein>
<feature type="non-terminal residue" evidence="1">
    <location>
        <position position="308"/>
    </location>
</feature>
<sequence>MIESDVLQTLRLGVLPTDVVTRSVMAYLEPKDVLSIATIDQHFSKEFSIIRNERWRYLTRAGKSFPKFAVDPATACWKHIYVNFASAFIIRCRKDHNDYLVRASNLPLNTVIGPLQLWGKGAGLVLSRRTLNFDSAQEFPLAPNSSPIGAYIAEGDRIHHRFFRKIESEVTVLKTGVWSNSEEFAKFQHSFRSGSSGPLFPIRGGHFRRGAQPSCGCRQSAHLVLHDDQLRVESGCDVVCEGHVEWRTLDSEQFPNLVQMLRSNPDEEVRVVRSYSNFYIWHRYWHWEEVPYESVEDALYDLNEFLTI</sequence>
<organism evidence="1">
    <name type="scientific">Spongospora subterranea</name>
    <dbReference type="NCBI Taxonomy" id="70186"/>
    <lineage>
        <taxon>Eukaryota</taxon>
        <taxon>Sar</taxon>
        <taxon>Rhizaria</taxon>
        <taxon>Endomyxa</taxon>
        <taxon>Phytomyxea</taxon>
        <taxon>Plasmodiophorida</taxon>
        <taxon>Plasmodiophoridae</taxon>
        <taxon>Spongospora</taxon>
    </lineage>
</organism>
<accession>A0A0H5QKP6</accession>
<dbReference type="AlphaFoldDB" id="A0A0H5QKP6"/>
<dbReference type="EMBL" id="HACM01002141">
    <property type="protein sequence ID" value="CRZ02583.1"/>
    <property type="molecule type" value="Transcribed_RNA"/>
</dbReference>